<reference evidence="1 2" key="1">
    <citation type="journal article" date="2016" name="Nat. Commun.">
        <title>Thousands of microbial genomes shed light on interconnected biogeochemical processes in an aquifer system.</title>
        <authorList>
            <person name="Anantharaman K."/>
            <person name="Brown C.T."/>
            <person name="Hug L.A."/>
            <person name="Sharon I."/>
            <person name="Castelle C.J."/>
            <person name="Probst A.J."/>
            <person name="Thomas B.C."/>
            <person name="Singh A."/>
            <person name="Wilkins M.J."/>
            <person name="Karaoz U."/>
            <person name="Brodie E.L."/>
            <person name="Williams K.H."/>
            <person name="Hubbard S.S."/>
            <person name="Banfield J.F."/>
        </authorList>
    </citation>
    <scope>NUCLEOTIDE SEQUENCE [LARGE SCALE GENOMIC DNA]</scope>
</reference>
<gene>
    <name evidence="1" type="ORF">A2319_02325</name>
</gene>
<dbReference type="Proteomes" id="UP000176420">
    <property type="component" value="Unassembled WGS sequence"/>
</dbReference>
<organism evidence="1 2">
    <name type="scientific">Candidatus Kerfeldbacteria bacterium RIFOXYB2_FULL_38_14</name>
    <dbReference type="NCBI Taxonomy" id="1798547"/>
    <lineage>
        <taxon>Bacteria</taxon>
        <taxon>Candidatus Kerfeldiibacteriota</taxon>
    </lineage>
</organism>
<name>A0A1G2BIJ0_9BACT</name>
<evidence type="ECO:0000313" key="1">
    <source>
        <dbReference type="EMBL" id="OGY88037.1"/>
    </source>
</evidence>
<evidence type="ECO:0000313" key="2">
    <source>
        <dbReference type="Proteomes" id="UP000176420"/>
    </source>
</evidence>
<sequence length="91" mass="10433">MRSPELTRVRPDLEASEKITVRDIKTEFETRFGVGTSGTWSDRQKLFWNNLNRLGARNINEIPPETTPDIDATVELSAEEAQELRQEMSVL</sequence>
<protein>
    <submittedName>
        <fullName evidence="1">Uncharacterized protein</fullName>
    </submittedName>
</protein>
<proteinExistence type="predicted"/>
<comment type="caution">
    <text evidence="1">The sequence shown here is derived from an EMBL/GenBank/DDBJ whole genome shotgun (WGS) entry which is preliminary data.</text>
</comment>
<accession>A0A1G2BIJ0</accession>
<dbReference type="EMBL" id="MHKI01000005">
    <property type="protein sequence ID" value="OGY88037.1"/>
    <property type="molecule type" value="Genomic_DNA"/>
</dbReference>
<dbReference type="AlphaFoldDB" id="A0A1G2BIJ0"/>